<dbReference type="PROSITE" id="PS51186">
    <property type="entry name" value="GNAT"/>
    <property type="match status" value="1"/>
</dbReference>
<dbReference type="Gene3D" id="3.40.630.30">
    <property type="match status" value="1"/>
</dbReference>
<proteinExistence type="predicted"/>
<dbReference type="AlphaFoldDB" id="A0A645CW21"/>
<sequence>MTKMKKQLFYDLKDYSVLMPPSVLIRSINAPSAAAIGEALLDSYRDEIDYEGETLQQAIEEIQAVRGGCYGPIIQELSGCVLISEQVAAALFVTASPSGCFIPYIFTRKTYRRQGLAKSLLSHCLIQAAASGYPQISLYVTVGHDSAHKLYYSLGFHD</sequence>
<dbReference type="CDD" id="cd04301">
    <property type="entry name" value="NAT_SF"/>
    <property type="match status" value="1"/>
</dbReference>
<name>A0A645CW21_9ZZZZ</name>
<evidence type="ECO:0000313" key="2">
    <source>
        <dbReference type="EMBL" id="MPM81065.1"/>
    </source>
</evidence>
<accession>A0A645CW21</accession>
<dbReference type="GO" id="GO:0016747">
    <property type="term" value="F:acyltransferase activity, transferring groups other than amino-acyl groups"/>
    <property type="evidence" value="ECO:0007669"/>
    <property type="project" value="InterPro"/>
</dbReference>
<reference evidence="2" key="1">
    <citation type="submission" date="2019-08" db="EMBL/GenBank/DDBJ databases">
        <authorList>
            <person name="Kucharzyk K."/>
            <person name="Murdoch R.W."/>
            <person name="Higgins S."/>
            <person name="Loffler F."/>
        </authorList>
    </citation>
    <scope>NUCLEOTIDE SEQUENCE</scope>
</reference>
<organism evidence="2">
    <name type="scientific">bioreactor metagenome</name>
    <dbReference type="NCBI Taxonomy" id="1076179"/>
    <lineage>
        <taxon>unclassified sequences</taxon>
        <taxon>metagenomes</taxon>
        <taxon>ecological metagenomes</taxon>
    </lineage>
</organism>
<gene>
    <name evidence="2" type="ORF">SDC9_128117</name>
</gene>
<feature type="domain" description="N-acetyltransferase" evidence="1">
    <location>
        <begin position="23"/>
        <end position="158"/>
    </location>
</feature>
<dbReference type="InterPro" id="IPR016181">
    <property type="entry name" value="Acyl_CoA_acyltransferase"/>
</dbReference>
<dbReference type="SUPFAM" id="SSF55729">
    <property type="entry name" value="Acyl-CoA N-acyltransferases (Nat)"/>
    <property type="match status" value="1"/>
</dbReference>
<protein>
    <recommendedName>
        <fullName evidence="1">N-acetyltransferase domain-containing protein</fullName>
    </recommendedName>
</protein>
<comment type="caution">
    <text evidence="2">The sequence shown here is derived from an EMBL/GenBank/DDBJ whole genome shotgun (WGS) entry which is preliminary data.</text>
</comment>
<dbReference type="InterPro" id="IPR000182">
    <property type="entry name" value="GNAT_dom"/>
</dbReference>
<evidence type="ECO:0000259" key="1">
    <source>
        <dbReference type="PROSITE" id="PS51186"/>
    </source>
</evidence>
<dbReference type="EMBL" id="VSSQ01030512">
    <property type="protein sequence ID" value="MPM81065.1"/>
    <property type="molecule type" value="Genomic_DNA"/>
</dbReference>
<dbReference type="Pfam" id="PF00583">
    <property type="entry name" value="Acetyltransf_1"/>
    <property type="match status" value="1"/>
</dbReference>